<evidence type="ECO:0000313" key="4">
    <source>
        <dbReference type="Proteomes" id="UP000438429"/>
    </source>
</evidence>
<sequence length="190" mass="20793">MELSPVVDGDFIPDDPSRLFHNAAHFDFMAGVNSMDGHIFAGVDVPSINQKNGNTTAEDVKGLLAGLTKEKGNAAVASAFSAYSSHWGSFPEPAVLKKTVADIETDFLFLVPTQIALQLHADNSSDPSRGDSRVPVAWPPFTKHHRPYLTINHKINKSSVSYDLRSDLVSYWTQIYSSLSSGTREEEEGK</sequence>
<evidence type="ECO:0000259" key="2">
    <source>
        <dbReference type="Pfam" id="PF00135"/>
    </source>
</evidence>
<dbReference type="EMBL" id="VEVO01000025">
    <property type="protein sequence ID" value="KAF0022513.1"/>
    <property type="molecule type" value="Genomic_DNA"/>
</dbReference>
<feature type="domain" description="Carboxylesterase type B" evidence="2">
    <location>
        <begin position="2"/>
        <end position="124"/>
    </location>
</feature>
<dbReference type="InterPro" id="IPR002018">
    <property type="entry name" value="CarbesteraseB"/>
</dbReference>
<proteinExistence type="inferred from homology"/>
<accession>A0A6A4RKY0</accession>
<protein>
    <recommendedName>
        <fullName evidence="2">Carboxylesterase type B domain-containing protein</fullName>
    </recommendedName>
</protein>
<comment type="similarity">
    <text evidence="1">Belongs to the type-B carboxylesterase/lipase family.</text>
</comment>
<reference evidence="3 4" key="1">
    <citation type="submission" date="2019-06" db="EMBL/GenBank/DDBJ databases">
        <title>Draft genomes of female and male turbot (Scophthalmus maximus).</title>
        <authorList>
            <person name="Xu H."/>
            <person name="Xu X.-W."/>
            <person name="Shao C."/>
            <person name="Chen S."/>
        </authorList>
    </citation>
    <scope>NUCLEOTIDE SEQUENCE [LARGE SCALE GENOMIC DNA]</scope>
    <source>
        <strain evidence="3">Ysfricsl-2016a</strain>
        <tissue evidence="3">Blood</tissue>
    </source>
</reference>
<organism evidence="3 4">
    <name type="scientific">Scophthalmus maximus</name>
    <name type="common">Turbot</name>
    <name type="synonym">Psetta maxima</name>
    <dbReference type="NCBI Taxonomy" id="52904"/>
    <lineage>
        <taxon>Eukaryota</taxon>
        <taxon>Metazoa</taxon>
        <taxon>Chordata</taxon>
        <taxon>Craniata</taxon>
        <taxon>Vertebrata</taxon>
        <taxon>Euteleostomi</taxon>
        <taxon>Actinopterygii</taxon>
        <taxon>Neopterygii</taxon>
        <taxon>Teleostei</taxon>
        <taxon>Neoteleostei</taxon>
        <taxon>Acanthomorphata</taxon>
        <taxon>Carangaria</taxon>
        <taxon>Pleuronectiformes</taxon>
        <taxon>Pleuronectoidei</taxon>
        <taxon>Scophthalmidae</taxon>
        <taxon>Scophthalmus</taxon>
    </lineage>
</organism>
<name>A0A6A4RKY0_SCOMX</name>
<gene>
    <name evidence="3" type="ORF">F2P81_025139</name>
</gene>
<dbReference type="SUPFAM" id="SSF53474">
    <property type="entry name" value="alpha/beta-Hydrolases"/>
    <property type="match status" value="1"/>
</dbReference>
<dbReference type="Pfam" id="PF00135">
    <property type="entry name" value="COesterase"/>
    <property type="match status" value="1"/>
</dbReference>
<dbReference type="PANTHER" id="PTHR43903">
    <property type="entry name" value="NEUROLIGIN"/>
    <property type="match status" value="1"/>
</dbReference>
<dbReference type="InterPro" id="IPR029058">
    <property type="entry name" value="AB_hydrolase_fold"/>
</dbReference>
<dbReference type="InterPro" id="IPR051093">
    <property type="entry name" value="Neuroligin/BSAL"/>
</dbReference>
<dbReference type="Proteomes" id="UP000438429">
    <property type="component" value="Unassembled WGS sequence"/>
</dbReference>
<evidence type="ECO:0000313" key="3">
    <source>
        <dbReference type="EMBL" id="KAF0022513.1"/>
    </source>
</evidence>
<dbReference type="AlphaFoldDB" id="A0A6A4RKY0"/>
<comment type="caution">
    <text evidence="3">The sequence shown here is derived from an EMBL/GenBank/DDBJ whole genome shotgun (WGS) entry which is preliminary data.</text>
</comment>
<evidence type="ECO:0000256" key="1">
    <source>
        <dbReference type="ARBA" id="ARBA00005964"/>
    </source>
</evidence>
<dbReference type="Gene3D" id="3.40.50.1820">
    <property type="entry name" value="alpha/beta hydrolase"/>
    <property type="match status" value="2"/>
</dbReference>